<reference evidence="2 3" key="1">
    <citation type="submission" date="2019-06" db="EMBL/GenBank/DDBJ databases">
        <title>Sequencing the genomes of 1000 actinobacteria strains.</title>
        <authorList>
            <person name="Klenk H.-P."/>
        </authorList>
    </citation>
    <scope>NUCLEOTIDE SEQUENCE [LARGE SCALE GENOMIC DNA]</scope>
    <source>
        <strain evidence="2 3">DSM 102200</strain>
    </source>
</reference>
<dbReference type="OrthoDB" id="3577245at2"/>
<name>A0A543CHY7_9ACTN</name>
<feature type="domain" description="Oxidoreductase molybdopterin-binding" evidence="1">
    <location>
        <begin position="21"/>
        <end position="158"/>
    </location>
</feature>
<dbReference type="SUPFAM" id="SSF56524">
    <property type="entry name" value="Oxidoreductase molybdopterin-binding domain"/>
    <property type="match status" value="1"/>
</dbReference>
<sequence>MTDAISERNPVPAPRSPPAYVRLAGDVERPRSFPVTALRDLPQYTIEAEYVCAREGPRRHTFTGPLLADLALAAGPRFDPLITKDRLRFLLAVTGADGHTTVFSWGEIDAHYGHNDVVIAASMDGRSLETDGPHLAVPGDLAGGRYVSRITRIWVGPAERAIPL</sequence>
<dbReference type="RefSeq" id="WP_141955549.1">
    <property type="nucleotide sequence ID" value="NZ_VFOZ01000001.1"/>
</dbReference>
<dbReference type="Gene3D" id="3.90.420.10">
    <property type="entry name" value="Oxidoreductase, molybdopterin-binding domain"/>
    <property type="match status" value="1"/>
</dbReference>
<keyword evidence="3" id="KW-1185">Reference proteome</keyword>
<organism evidence="2 3">
    <name type="scientific">Actinoallomurus bryophytorum</name>
    <dbReference type="NCBI Taxonomy" id="1490222"/>
    <lineage>
        <taxon>Bacteria</taxon>
        <taxon>Bacillati</taxon>
        <taxon>Actinomycetota</taxon>
        <taxon>Actinomycetes</taxon>
        <taxon>Streptosporangiales</taxon>
        <taxon>Thermomonosporaceae</taxon>
        <taxon>Actinoallomurus</taxon>
    </lineage>
</organism>
<gene>
    <name evidence="2" type="ORF">FB559_2272</name>
</gene>
<dbReference type="EMBL" id="VFOZ01000001">
    <property type="protein sequence ID" value="TQL96722.1"/>
    <property type="molecule type" value="Genomic_DNA"/>
</dbReference>
<dbReference type="InterPro" id="IPR000572">
    <property type="entry name" value="OxRdtase_Mopterin-bd_dom"/>
</dbReference>
<evidence type="ECO:0000313" key="3">
    <source>
        <dbReference type="Proteomes" id="UP000316096"/>
    </source>
</evidence>
<comment type="caution">
    <text evidence="2">The sequence shown here is derived from an EMBL/GenBank/DDBJ whole genome shotgun (WGS) entry which is preliminary data.</text>
</comment>
<dbReference type="InterPro" id="IPR036374">
    <property type="entry name" value="OxRdtase_Mopterin-bd_sf"/>
</dbReference>
<dbReference type="Pfam" id="PF00174">
    <property type="entry name" value="Oxidored_molyb"/>
    <property type="match status" value="1"/>
</dbReference>
<evidence type="ECO:0000313" key="2">
    <source>
        <dbReference type="EMBL" id="TQL96722.1"/>
    </source>
</evidence>
<dbReference type="AlphaFoldDB" id="A0A543CHY7"/>
<proteinExistence type="predicted"/>
<evidence type="ECO:0000259" key="1">
    <source>
        <dbReference type="Pfam" id="PF00174"/>
    </source>
</evidence>
<protein>
    <submittedName>
        <fullName evidence="2">Molybdopterin-dependent oxidoreductase-like protein</fullName>
    </submittedName>
</protein>
<dbReference type="Proteomes" id="UP000316096">
    <property type="component" value="Unassembled WGS sequence"/>
</dbReference>
<accession>A0A543CHY7</accession>